<gene>
    <name evidence="5" type="ORF">GP486_000618</name>
</gene>
<dbReference type="InterPro" id="IPR011009">
    <property type="entry name" value="Kinase-like_dom_sf"/>
</dbReference>
<feature type="repeat" description="ANK" evidence="3">
    <location>
        <begin position="1116"/>
        <end position="1138"/>
    </location>
</feature>
<accession>A0A9P8LIF9</accession>
<dbReference type="PROSITE" id="PS50011">
    <property type="entry name" value="PROTEIN_KINASE_DOM"/>
    <property type="match status" value="1"/>
</dbReference>
<dbReference type="SMART" id="SM00220">
    <property type="entry name" value="S_TKc"/>
    <property type="match status" value="1"/>
</dbReference>
<reference evidence="5" key="1">
    <citation type="submission" date="2021-03" db="EMBL/GenBank/DDBJ databases">
        <title>Comparative genomics and phylogenomic investigation of the class Geoglossomycetes provide insights into ecological specialization and systematics.</title>
        <authorList>
            <person name="Melie T."/>
            <person name="Pirro S."/>
            <person name="Miller A.N."/>
            <person name="Quandt A."/>
        </authorList>
    </citation>
    <scope>NUCLEOTIDE SEQUENCE</scope>
    <source>
        <strain evidence="5">CAQ_001_2017</strain>
    </source>
</reference>
<dbReference type="Gene3D" id="1.25.40.20">
    <property type="entry name" value="Ankyrin repeat-containing domain"/>
    <property type="match status" value="2"/>
</dbReference>
<keyword evidence="2 3" id="KW-0040">ANK repeat</keyword>
<dbReference type="GO" id="GO:0005524">
    <property type="term" value="F:ATP binding"/>
    <property type="evidence" value="ECO:0007669"/>
    <property type="project" value="InterPro"/>
</dbReference>
<name>A0A9P8LIF9_9PEZI</name>
<dbReference type="InterPro" id="IPR002110">
    <property type="entry name" value="Ankyrin_rpt"/>
</dbReference>
<dbReference type="Proteomes" id="UP000750711">
    <property type="component" value="Unassembled WGS sequence"/>
</dbReference>
<dbReference type="PROSITE" id="PS50088">
    <property type="entry name" value="ANK_REPEAT"/>
    <property type="match status" value="3"/>
</dbReference>
<feature type="repeat" description="ANK" evidence="3">
    <location>
        <begin position="690"/>
        <end position="725"/>
    </location>
</feature>
<dbReference type="InterPro" id="IPR000719">
    <property type="entry name" value="Prot_kinase_dom"/>
</dbReference>
<evidence type="ECO:0000256" key="2">
    <source>
        <dbReference type="ARBA" id="ARBA00023043"/>
    </source>
</evidence>
<keyword evidence="1" id="KW-0677">Repeat</keyword>
<dbReference type="Pfam" id="PF00069">
    <property type="entry name" value="Pkinase"/>
    <property type="match status" value="1"/>
</dbReference>
<dbReference type="GO" id="GO:0004672">
    <property type="term" value="F:protein kinase activity"/>
    <property type="evidence" value="ECO:0007669"/>
    <property type="project" value="InterPro"/>
</dbReference>
<dbReference type="Pfam" id="PF12796">
    <property type="entry name" value="Ank_2"/>
    <property type="match status" value="1"/>
</dbReference>
<dbReference type="AlphaFoldDB" id="A0A9P8LIF9"/>
<dbReference type="SMART" id="SM00248">
    <property type="entry name" value="ANK"/>
    <property type="match status" value="6"/>
</dbReference>
<dbReference type="InterPro" id="IPR036770">
    <property type="entry name" value="Ankyrin_rpt-contain_sf"/>
</dbReference>
<comment type="caution">
    <text evidence="5">The sequence shown here is derived from an EMBL/GenBank/DDBJ whole genome shotgun (WGS) entry which is preliminary data.</text>
</comment>
<dbReference type="Gene3D" id="1.10.510.10">
    <property type="entry name" value="Transferase(Phosphotransferase) domain 1"/>
    <property type="match status" value="1"/>
</dbReference>
<dbReference type="Pfam" id="PF00023">
    <property type="entry name" value="Ank"/>
    <property type="match status" value="1"/>
</dbReference>
<evidence type="ECO:0000256" key="3">
    <source>
        <dbReference type="PROSITE-ProRule" id="PRU00023"/>
    </source>
</evidence>
<feature type="repeat" description="ANK" evidence="3">
    <location>
        <begin position="657"/>
        <end position="689"/>
    </location>
</feature>
<proteinExistence type="predicted"/>
<evidence type="ECO:0000313" key="6">
    <source>
        <dbReference type="Proteomes" id="UP000750711"/>
    </source>
</evidence>
<protein>
    <recommendedName>
        <fullName evidence="4">Protein kinase domain-containing protein</fullName>
    </recommendedName>
</protein>
<keyword evidence="6" id="KW-1185">Reference proteome</keyword>
<evidence type="ECO:0000259" key="4">
    <source>
        <dbReference type="PROSITE" id="PS50011"/>
    </source>
</evidence>
<dbReference type="PROSITE" id="PS50297">
    <property type="entry name" value="ANK_REP_REGION"/>
    <property type="match status" value="2"/>
</dbReference>
<evidence type="ECO:0000313" key="5">
    <source>
        <dbReference type="EMBL" id="KAH0565991.1"/>
    </source>
</evidence>
<dbReference type="PROSITE" id="PS00108">
    <property type="entry name" value="PROTEIN_KINASE_ST"/>
    <property type="match status" value="1"/>
</dbReference>
<dbReference type="CDD" id="cd00180">
    <property type="entry name" value="PKc"/>
    <property type="match status" value="1"/>
</dbReference>
<sequence>MPPAEEVRLGRHGHDQDHDLLSFTSVFIREFSSYSLGYTLLGILLQRKGPGLRPPIGGGSFFQVSVVKANELLEARFLPLNAPTPYFPEVVALKIPVITDGLDSPRSRKLWSSMAKELQILKSELLASHRNIVRLLGVCWSTVEPLGGSVMPVLTLEVAELGDLQSLFNRGSQMTLRKILGLCIDVAAGVRALHEVGIIHCDLKPENILLFKDEKLTMVAKLADFGSSVLMSNVQEAIQLEAGTQFWQAPECDQPIKKEELLGVDIFPLGLIVLNFITADGIIKLFKSIDSGDVEIPESVEELKRSYRLAGLVASAVRAYWLPDKSNSHLGMSGALLASETLTKASERTKDAETVLTTLRLMLYQVIRRELLSSEFAENRNLDLNPQEADIFLHHSLEEPTPYDLERIWNFAKSLRDIEPIQDSTFTPGGSIPEQADPSDVLLTLERWSFGTLRIVPGPVVRQLEDQLEAVALNKEMHNARRREAAFQYAVMTLSRLQLCQTSDERIQKSLDLLLLAAKLHHKDSKGIVGWLFDAFGKQLSPEDTVREEDDWLPQAMLDGSETARRRLSTLDESGYLSRLIELRTECGGIGLDLPSSWIIPSVQHFYETLREFSQYSNNLNSVMSYLFIFATTGRYDLMRELTEEPNVDVNWTTDKWKESALLMACRSGHRSVAQLLLERGADPTIASQEGVTPLHFLSSFDDGDIPEIARLLIENKALLEARSSSAATYHTVIDSTYGQINGTPLAWAVAANNVVAAKTLVNLGADPFDEEAKSYPVDDKWTTFAHTSPVLYASIKHQYKLLDELLPLEHSGVPDTSYTGTRWKLNNCLRKLGTLGEVDHSTPLAYCVRYSNEGFLHRLLLHGKDHELAFKKTFELLVERGSDPFDVDGKKNSALWMAVEFGQPFVFKYLMEWGDGCLRPSAMEWLQNIGRTVTLEDSIMFDTLMRYQCISDISIADWTRYFGSMSDLTNNVKYLEPFKQQLDPHHDFTDHLGRALSRGHSETARWFYEHANCGLTRVDNGDDFSVLGRLLMASKHDVNRAAAVQEFLELPNLPEEAFEDAMRFGESKLTALHGAAIFAEYRLGLVMAGSVFQMVLDKFHEPHHLNFQVTAGGYAGYAPLHVAVEAGNVEAVRSLLEEEDLDVKILTAKDESAVDLLFKRFKNQKQDLHFWEVPEENQTAEDMKHWERTLELYGLLASAGAKGHKFLAAVVRPEPDDIFYIASDTDSPVIKLPCGLIQYVALATDSRG</sequence>
<dbReference type="InterPro" id="IPR008271">
    <property type="entry name" value="Ser/Thr_kinase_AS"/>
</dbReference>
<feature type="domain" description="Protein kinase" evidence="4">
    <location>
        <begin position="50"/>
        <end position="363"/>
    </location>
</feature>
<dbReference type="PANTHER" id="PTHR24198">
    <property type="entry name" value="ANKYRIN REPEAT AND PROTEIN KINASE DOMAIN-CONTAINING PROTEIN"/>
    <property type="match status" value="1"/>
</dbReference>
<dbReference type="EMBL" id="JAGHQM010000044">
    <property type="protein sequence ID" value="KAH0565991.1"/>
    <property type="molecule type" value="Genomic_DNA"/>
</dbReference>
<dbReference type="PANTHER" id="PTHR24198:SF165">
    <property type="entry name" value="ANKYRIN REPEAT-CONTAINING PROTEIN-RELATED"/>
    <property type="match status" value="1"/>
</dbReference>
<dbReference type="SUPFAM" id="SSF56112">
    <property type="entry name" value="Protein kinase-like (PK-like)"/>
    <property type="match status" value="1"/>
</dbReference>
<evidence type="ECO:0000256" key="1">
    <source>
        <dbReference type="ARBA" id="ARBA00022737"/>
    </source>
</evidence>
<dbReference type="SUPFAM" id="SSF48403">
    <property type="entry name" value="Ankyrin repeat"/>
    <property type="match status" value="1"/>
</dbReference>
<organism evidence="5 6">
    <name type="scientific">Trichoglossum hirsutum</name>
    <dbReference type="NCBI Taxonomy" id="265104"/>
    <lineage>
        <taxon>Eukaryota</taxon>
        <taxon>Fungi</taxon>
        <taxon>Dikarya</taxon>
        <taxon>Ascomycota</taxon>
        <taxon>Pezizomycotina</taxon>
        <taxon>Geoglossomycetes</taxon>
        <taxon>Geoglossales</taxon>
        <taxon>Geoglossaceae</taxon>
        <taxon>Trichoglossum</taxon>
    </lineage>
</organism>